<protein>
    <recommendedName>
        <fullName evidence="3">PH domain-containing protein</fullName>
    </recommendedName>
</protein>
<keyword evidence="2" id="KW-1185">Reference proteome</keyword>
<organism evidence="1 2">
    <name type="scientific">Oopsacas minuta</name>
    <dbReference type="NCBI Taxonomy" id="111878"/>
    <lineage>
        <taxon>Eukaryota</taxon>
        <taxon>Metazoa</taxon>
        <taxon>Porifera</taxon>
        <taxon>Hexactinellida</taxon>
        <taxon>Hexasterophora</taxon>
        <taxon>Lyssacinosida</taxon>
        <taxon>Leucopsacidae</taxon>
        <taxon>Oopsacas</taxon>
    </lineage>
</organism>
<comment type="caution">
    <text evidence="1">The sequence shown here is derived from an EMBL/GenBank/DDBJ whole genome shotgun (WGS) entry which is preliminary data.</text>
</comment>
<sequence>MDSNLIELISNTLLEGVKFIESIGKHLPTNIIKEKNSITKSFQKLIKLINDSKSCKAVSCKNECIEEDKKTQSEIDNRKPIKIPENQSGHDYLAIQQNDNFTPSPDKPSIQLEVLVNTENKGMYYCLIDNGNLLLNRKLDTQNSEYVIPLELYSFRAVKDFKIKFTHNDLVIVLLFNSKIDCDVWLEYLLNAKQSIYSYASVHASYTNNEKKIQIENPSLPPRAAPKLLSKIFKSIPFNSSEPDFVDISSLNVEKSKQVFTRRLETEEARYVVTTPPPPPRVTNSENNADTNSAWRKPLLLKHVKSLPNCKVINLRQLDNSVAISQRADDNLSYNNKAITKFSLKNQSKFD</sequence>
<evidence type="ECO:0000313" key="1">
    <source>
        <dbReference type="EMBL" id="KAI6659141.1"/>
    </source>
</evidence>
<name>A0AAV7KFK4_9METZ</name>
<gene>
    <name evidence="1" type="ORF">LOD99_14817</name>
</gene>
<evidence type="ECO:0000313" key="2">
    <source>
        <dbReference type="Proteomes" id="UP001165289"/>
    </source>
</evidence>
<reference evidence="1 2" key="1">
    <citation type="journal article" date="2023" name="BMC Biol.">
        <title>The compact genome of the sponge Oopsacas minuta (Hexactinellida) is lacking key metazoan core genes.</title>
        <authorList>
            <person name="Santini S."/>
            <person name="Schenkelaars Q."/>
            <person name="Jourda C."/>
            <person name="Duchesne M."/>
            <person name="Belahbib H."/>
            <person name="Rocher C."/>
            <person name="Selva M."/>
            <person name="Riesgo A."/>
            <person name="Vervoort M."/>
            <person name="Leys S.P."/>
            <person name="Kodjabachian L."/>
            <person name="Le Bivic A."/>
            <person name="Borchiellini C."/>
            <person name="Claverie J.M."/>
            <person name="Renard E."/>
        </authorList>
    </citation>
    <scope>NUCLEOTIDE SEQUENCE [LARGE SCALE GENOMIC DNA]</scope>
    <source>
        <strain evidence="1">SPO-2</strain>
    </source>
</reference>
<accession>A0AAV7KFK4</accession>
<dbReference type="EMBL" id="JAKMXF010000066">
    <property type="protein sequence ID" value="KAI6659141.1"/>
    <property type="molecule type" value="Genomic_DNA"/>
</dbReference>
<dbReference type="Proteomes" id="UP001165289">
    <property type="component" value="Unassembled WGS sequence"/>
</dbReference>
<proteinExistence type="predicted"/>
<dbReference type="AlphaFoldDB" id="A0AAV7KFK4"/>
<evidence type="ECO:0008006" key="3">
    <source>
        <dbReference type="Google" id="ProtNLM"/>
    </source>
</evidence>